<reference evidence="3" key="2">
    <citation type="journal article" date="2017" name="J. Anim. Genet.">
        <title>Multiple reference genome sequences of hot pepper reveal the massive evolution of plant disease resistance genes by retroduplication.</title>
        <authorList>
            <person name="Kim S."/>
            <person name="Park J."/>
            <person name="Yeom S.-I."/>
            <person name="Kim Y.-M."/>
            <person name="Seo E."/>
            <person name="Kim K.-T."/>
            <person name="Kim M.-S."/>
            <person name="Lee J.M."/>
            <person name="Cheong K."/>
            <person name="Shin H.-S."/>
            <person name="Kim S.-B."/>
            <person name="Han K."/>
            <person name="Lee J."/>
            <person name="Park M."/>
            <person name="Lee H.-A."/>
            <person name="Lee H.-Y."/>
            <person name="Lee Y."/>
            <person name="Oh S."/>
            <person name="Lee J.H."/>
            <person name="Choi E."/>
            <person name="Choi E."/>
            <person name="Lee S.E."/>
            <person name="Jeon J."/>
            <person name="Kim H."/>
            <person name="Choi G."/>
            <person name="Song H."/>
            <person name="Lee J."/>
            <person name="Lee S.-C."/>
            <person name="Kwon J.-K."/>
            <person name="Lee H.-Y."/>
            <person name="Koo N."/>
            <person name="Hong Y."/>
            <person name="Kim R.W."/>
            <person name="Kang W.-H."/>
            <person name="Huh J.H."/>
            <person name="Kang B.-C."/>
            <person name="Yang T.-J."/>
            <person name="Lee Y.-H."/>
            <person name="Bennetzen J.L."/>
            <person name="Choi D."/>
        </authorList>
    </citation>
    <scope>NUCLEOTIDE SEQUENCE [LARGE SCALE GENOMIC DNA]</scope>
    <source>
        <strain evidence="3">cv. PBC81</strain>
    </source>
</reference>
<proteinExistence type="predicted"/>
<accession>A0A2G2VY23</accession>
<feature type="region of interest" description="Disordered" evidence="1">
    <location>
        <begin position="88"/>
        <end position="108"/>
    </location>
</feature>
<comment type="caution">
    <text evidence="2">The sequence shown here is derived from an EMBL/GenBank/DDBJ whole genome shotgun (WGS) entry which is preliminary data.</text>
</comment>
<organism evidence="2 3">
    <name type="scientific">Capsicum baccatum</name>
    <name type="common">Peruvian pepper</name>
    <dbReference type="NCBI Taxonomy" id="33114"/>
    <lineage>
        <taxon>Eukaryota</taxon>
        <taxon>Viridiplantae</taxon>
        <taxon>Streptophyta</taxon>
        <taxon>Embryophyta</taxon>
        <taxon>Tracheophyta</taxon>
        <taxon>Spermatophyta</taxon>
        <taxon>Magnoliopsida</taxon>
        <taxon>eudicotyledons</taxon>
        <taxon>Gunneridae</taxon>
        <taxon>Pentapetalae</taxon>
        <taxon>asterids</taxon>
        <taxon>lamiids</taxon>
        <taxon>Solanales</taxon>
        <taxon>Solanaceae</taxon>
        <taxon>Solanoideae</taxon>
        <taxon>Capsiceae</taxon>
        <taxon>Capsicum</taxon>
    </lineage>
</organism>
<evidence type="ECO:0000313" key="2">
    <source>
        <dbReference type="EMBL" id="PHT37861.1"/>
    </source>
</evidence>
<name>A0A2G2VY23_CAPBA</name>
<sequence>MGTAKRLRELRLKGLEFDHNDSSILLRATLNDVLELYDSNSLHGNENSHGGYGGGPDRYLDTENEDLQNLVHEEMNRSHQLVQDEDLSISEGEEYDHGEDGVEEEEGAMHDDSYTDEQYTSGPVEVTTVILDHNHELEPTLSYFLPCHRELTKNLKRSLVAHDIAGLRSTKRIRFWEFEAGGPELGL</sequence>
<gene>
    <name evidence="2" type="ORF">CQW23_21434</name>
</gene>
<evidence type="ECO:0000256" key="1">
    <source>
        <dbReference type="SAM" id="MobiDB-lite"/>
    </source>
</evidence>
<keyword evidence="3" id="KW-1185">Reference proteome</keyword>
<dbReference type="EMBL" id="MLFT02000009">
    <property type="protein sequence ID" value="PHT37861.1"/>
    <property type="molecule type" value="Genomic_DNA"/>
</dbReference>
<dbReference type="AlphaFoldDB" id="A0A2G2VY23"/>
<reference evidence="2 3" key="1">
    <citation type="journal article" date="2017" name="Genome Biol.">
        <title>New reference genome sequences of hot pepper reveal the massive evolution of plant disease-resistance genes by retroduplication.</title>
        <authorList>
            <person name="Kim S."/>
            <person name="Park J."/>
            <person name="Yeom S.I."/>
            <person name="Kim Y.M."/>
            <person name="Seo E."/>
            <person name="Kim K.T."/>
            <person name="Kim M.S."/>
            <person name="Lee J.M."/>
            <person name="Cheong K."/>
            <person name="Shin H.S."/>
            <person name="Kim S.B."/>
            <person name="Han K."/>
            <person name="Lee J."/>
            <person name="Park M."/>
            <person name="Lee H.A."/>
            <person name="Lee H.Y."/>
            <person name="Lee Y."/>
            <person name="Oh S."/>
            <person name="Lee J.H."/>
            <person name="Choi E."/>
            <person name="Choi E."/>
            <person name="Lee S.E."/>
            <person name="Jeon J."/>
            <person name="Kim H."/>
            <person name="Choi G."/>
            <person name="Song H."/>
            <person name="Lee J."/>
            <person name="Lee S.C."/>
            <person name="Kwon J.K."/>
            <person name="Lee H.Y."/>
            <person name="Koo N."/>
            <person name="Hong Y."/>
            <person name="Kim R.W."/>
            <person name="Kang W.H."/>
            <person name="Huh J.H."/>
            <person name="Kang B.C."/>
            <person name="Yang T.J."/>
            <person name="Lee Y.H."/>
            <person name="Bennetzen J.L."/>
            <person name="Choi D."/>
        </authorList>
    </citation>
    <scope>NUCLEOTIDE SEQUENCE [LARGE SCALE GENOMIC DNA]</scope>
    <source>
        <strain evidence="3">cv. PBC81</strain>
    </source>
</reference>
<feature type="compositionally biased region" description="Acidic residues" evidence="1">
    <location>
        <begin position="88"/>
        <end position="106"/>
    </location>
</feature>
<dbReference type="Proteomes" id="UP000224567">
    <property type="component" value="Unassembled WGS sequence"/>
</dbReference>
<evidence type="ECO:0000313" key="3">
    <source>
        <dbReference type="Proteomes" id="UP000224567"/>
    </source>
</evidence>
<protein>
    <submittedName>
        <fullName evidence="2">Uncharacterized protein</fullName>
    </submittedName>
</protein>